<feature type="transmembrane region" description="Helical" evidence="2">
    <location>
        <begin position="321"/>
        <end position="339"/>
    </location>
</feature>
<reference evidence="3 4" key="1">
    <citation type="submission" date="2019-12" db="EMBL/GenBank/DDBJ databases">
        <authorList>
            <person name="Huq M.A."/>
        </authorList>
    </citation>
    <scope>NUCLEOTIDE SEQUENCE [LARGE SCALE GENOMIC DNA]</scope>
    <source>
        <strain evidence="3 4">MAH-18</strain>
    </source>
</reference>
<evidence type="ECO:0000313" key="3">
    <source>
        <dbReference type="EMBL" id="MVQ51685.1"/>
    </source>
</evidence>
<dbReference type="AlphaFoldDB" id="A0A6L6Y258"/>
<feature type="transmembrane region" description="Helical" evidence="2">
    <location>
        <begin position="186"/>
        <end position="211"/>
    </location>
</feature>
<feature type="transmembrane region" description="Helical" evidence="2">
    <location>
        <begin position="9"/>
        <end position="28"/>
    </location>
</feature>
<dbReference type="EMBL" id="WSEK01000005">
    <property type="protein sequence ID" value="MVQ51685.1"/>
    <property type="molecule type" value="Genomic_DNA"/>
</dbReference>
<evidence type="ECO:0000256" key="1">
    <source>
        <dbReference type="SAM" id="MobiDB-lite"/>
    </source>
</evidence>
<dbReference type="RefSeq" id="WP_157346668.1">
    <property type="nucleotide sequence ID" value="NZ_WSEK01000005.1"/>
</dbReference>
<feature type="transmembrane region" description="Helical" evidence="2">
    <location>
        <begin position="685"/>
        <end position="705"/>
    </location>
</feature>
<keyword evidence="2" id="KW-1133">Transmembrane helix</keyword>
<feature type="transmembrane region" description="Helical" evidence="2">
    <location>
        <begin position="406"/>
        <end position="424"/>
    </location>
</feature>
<keyword evidence="4" id="KW-1185">Reference proteome</keyword>
<feature type="transmembrane region" description="Helical" evidence="2">
    <location>
        <begin position="382"/>
        <end position="400"/>
    </location>
</feature>
<proteinExistence type="predicted"/>
<feature type="transmembrane region" description="Helical" evidence="2">
    <location>
        <begin position="223"/>
        <end position="243"/>
    </location>
</feature>
<evidence type="ECO:0000313" key="4">
    <source>
        <dbReference type="Proteomes" id="UP000473525"/>
    </source>
</evidence>
<evidence type="ECO:0000256" key="2">
    <source>
        <dbReference type="SAM" id="Phobius"/>
    </source>
</evidence>
<organism evidence="3 4">
    <name type="scientific">Nocardioides agri</name>
    <dbReference type="NCBI Taxonomy" id="2682843"/>
    <lineage>
        <taxon>Bacteria</taxon>
        <taxon>Bacillati</taxon>
        <taxon>Actinomycetota</taxon>
        <taxon>Actinomycetes</taxon>
        <taxon>Propionibacteriales</taxon>
        <taxon>Nocardioidaceae</taxon>
        <taxon>Nocardioides</taxon>
    </lineage>
</organism>
<gene>
    <name evidence="3" type="ORF">GON03_21100</name>
</gene>
<name>A0A6L6Y258_9ACTN</name>
<evidence type="ECO:0008006" key="5">
    <source>
        <dbReference type="Google" id="ProtNLM"/>
    </source>
</evidence>
<feature type="transmembrane region" description="Helical" evidence="2">
    <location>
        <begin position="98"/>
        <end position="121"/>
    </location>
</feature>
<feature type="transmembrane region" description="Helical" evidence="2">
    <location>
        <begin position="128"/>
        <end position="147"/>
    </location>
</feature>
<comment type="caution">
    <text evidence="3">The sequence shown here is derived from an EMBL/GenBank/DDBJ whole genome shotgun (WGS) entry which is preliminary data.</text>
</comment>
<dbReference type="Proteomes" id="UP000473525">
    <property type="component" value="Unassembled WGS sequence"/>
</dbReference>
<sequence length="735" mass="79160">MVRRHRADLAWLATALGCAWLVWLYPLLLDRRHYFQGDTQNAYYGWLHHLGDALLHGHWPMLDVQTASAGNPLAEGQEGLYSPLAWSIGVGAAVAPQLVVYATLVKLLIVGIAVTGCYLLAREYGVRPGLAAVAATAVQLGGFTLSADGPRWIPGQIVAALLPWAWWGARRTISGAHPWPMLLSTFLLVTTGYVFGTMYLGLVLVGLLLEALLVRDWPGVRRLLLLGVYVALLCVVVYLPGILTGPVTWRDEWDVDGPGYLEMEPWTALLAGHPTTISPTVSELDEPALGIDQVTFTYVAWFLPLACWVVYARLRHEWRGLVSLVVPFALTLTWTLLPYRMGPIRMPGRVMAAVTLTAVLLVVVLLERALDSRADGRPGRARLALSLSWVAAGAAGATLLRPSSAALQVAAALAVTAGVVAAFVAAPRRRALPLVLLATSVGIAVLQLTTQQSGVGGERGSPGELAAYDRLLPGSRGDVLVIGLSPEVLAAHPDLGREILPGSLWDLTGKPVHNGYTPLGFRAYNGPFCIRFNGDVCPQALQRLLATEPTTGLPWVDLHSISTLVLVDLPVSQAHDPPRGWHVARDEPPVVTWVRDTPLPTAGGVTWASPGTRVDVVSQSETITTFRVEEVGPDPSVVLSRIAWPGYEVEGAAVMDPLGGHLLRLRLPSDAAGSTVTVRFRPPGWRWEVTALLAAIALAVAWSALTWRRRRAASGPQPSQPAGRDFLGSLETTRR</sequence>
<keyword evidence="2" id="KW-0812">Transmembrane</keyword>
<feature type="transmembrane region" description="Helical" evidence="2">
    <location>
        <begin position="295"/>
        <end position="314"/>
    </location>
</feature>
<keyword evidence="2" id="KW-0472">Membrane</keyword>
<feature type="region of interest" description="Disordered" evidence="1">
    <location>
        <begin position="712"/>
        <end position="735"/>
    </location>
</feature>
<feature type="transmembrane region" description="Helical" evidence="2">
    <location>
        <begin position="351"/>
        <end position="370"/>
    </location>
</feature>
<protein>
    <recommendedName>
        <fullName evidence="5">YfhO family protein</fullName>
    </recommendedName>
</protein>
<accession>A0A6L6Y258</accession>
<feature type="transmembrane region" description="Helical" evidence="2">
    <location>
        <begin position="431"/>
        <end position="449"/>
    </location>
</feature>